<evidence type="ECO:0000256" key="9">
    <source>
        <dbReference type="ARBA" id="ARBA00023034"/>
    </source>
</evidence>
<dbReference type="GO" id="GO:0015031">
    <property type="term" value="P:protein transport"/>
    <property type="evidence" value="ECO:0007669"/>
    <property type="project" value="UniProtKB-KW"/>
</dbReference>
<feature type="domain" description="COPA/B TPR" evidence="11">
    <location>
        <begin position="1"/>
        <end position="109"/>
    </location>
</feature>
<dbReference type="Pfam" id="PF23953">
    <property type="entry name" value="TPR_COPA_B"/>
    <property type="match status" value="1"/>
</dbReference>
<keyword evidence="13" id="KW-1185">Reference proteome</keyword>
<keyword evidence="8" id="KW-0653">Protein transport</keyword>
<accession>A0A401TKX0</accession>
<name>A0A401TKX0_CHIPU</name>
<evidence type="ECO:0000256" key="4">
    <source>
        <dbReference type="ARBA" id="ARBA00022490"/>
    </source>
</evidence>
<dbReference type="FunFam" id="1.25.40.470:FF:000002">
    <property type="entry name" value="Coatomer subunit alpha"/>
    <property type="match status" value="1"/>
</dbReference>
<dbReference type="STRING" id="137246.A0A401TKX0"/>
<keyword evidence="9" id="KW-0333">Golgi apparatus</keyword>
<feature type="non-terminal residue" evidence="12">
    <location>
        <position position="166"/>
    </location>
</feature>
<keyword evidence="6" id="KW-0677">Repeat</keyword>
<evidence type="ECO:0000256" key="7">
    <source>
        <dbReference type="ARBA" id="ARBA00022892"/>
    </source>
</evidence>
<feature type="non-terminal residue" evidence="12">
    <location>
        <position position="1"/>
    </location>
</feature>
<evidence type="ECO:0000256" key="10">
    <source>
        <dbReference type="ARBA" id="ARBA00023136"/>
    </source>
</evidence>
<comment type="subcellular location">
    <subcellularLocation>
        <location evidence="2">Cytoplasm</location>
    </subcellularLocation>
    <subcellularLocation>
        <location evidence="1">Golgi apparatus membrane</location>
        <topology evidence="1">Peripheral membrane protein</topology>
        <orientation evidence="1">Cytoplasmic side</orientation>
    </subcellularLocation>
</comment>
<gene>
    <name evidence="12" type="ORF">chiPu_0027626</name>
</gene>
<dbReference type="OrthoDB" id="10261470at2759"/>
<dbReference type="InterPro" id="IPR056176">
    <property type="entry name" value="TPR_COPA_B"/>
</dbReference>
<reference evidence="12 13" key="1">
    <citation type="journal article" date="2018" name="Nat. Ecol. Evol.">
        <title>Shark genomes provide insights into elasmobranch evolution and the origin of vertebrates.</title>
        <authorList>
            <person name="Hara Y"/>
            <person name="Yamaguchi K"/>
            <person name="Onimaru K"/>
            <person name="Kadota M"/>
            <person name="Koyanagi M"/>
            <person name="Keeley SD"/>
            <person name="Tatsumi K"/>
            <person name="Tanaka K"/>
            <person name="Motone F"/>
            <person name="Kageyama Y"/>
            <person name="Nozu R"/>
            <person name="Adachi N"/>
            <person name="Nishimura O"/>
            <person name="Nakagawa R"/>
            <person name="Tanegashima C"/>
            <person name="Kiyatake I"/>
            <person name="Matsumoto R"/>
            <person name="Murakumo K"/>
            <person name="Nishida K"/>
            <person name="Terakita A"/>
            <person name="Kuratani S"/>
            <person name="Sato K"/>
            <person name="Hyodo S Kuraku.S."/>
        </authorList>
    </citation>
    <scope>NUCLEOTIDE SEQUENCE [LARGE SCALE GENOMIC DNA]</scope>
</reference>
<keyword evidence="5" id="KW-0853">WD repeat</keyword>
<sequence length="166" mass="18706">IALEAAKVLDNKCCWEKLGELALLQGNHQIVEMCYQRTKNFDKLSFLYLITGNLEKLRKMMKIAEIRKDMSGHYQNALYLGDVLERVRILKNCGQKSLAYLTAATHGLDEEAEALKASFDPEKDTVPEIDPDAKLLQPPPPIMPLDTNWPLLTVSKGYFEGSIAPK</sequence>
<evidence type="ECO:0000256" key="6">
    <source>
        <dbReference type="ARBA" id="ARBA00022737"/>
    </source>
</evidence>
<keyword evidence="10" id="KW-0472">Membrane</keyword>
<evidence type="ECO:0000313" key="12">
    <source>
        <dbReference type="EMBL" id="GCC43301.1"/>
    </source>
</evidence>
<evidence type="ECO:0000256" key="8">
    <source>
        <dbReference type="ARBA" id="ARBA00022927"/>
    </source>
</evidence>
<dbReference type="EMBL" id="BEZZ01109083">
    <property type="protein sequence ID" value="GCC43301.1"/>
    <property type="molecule type" value="Genomic_DNA"/>
</dbReference>
<proteinExistence type="predicted"/>
<keyword evidence="3" id="KW-0813">Transport</keyword>
<organism evidence="12 13">
    <name type="scientific">Chiloscyllium punctatum</name>
    <name type="common">Brownbanded bambooshark</name>
    <name type="synonym">Hemiscyllium punctatum</name>
    <dbReference type="NCBI Taxonomy" id="137246"/>
    <lineage>
        <taxon>Eukaryota</taxon>
        <taxon>Metazoa</taxon>
        <taxon>Chordata</taxon>
        <taxon>Craniata</taxon>
        <taxon>Vertebrata</taxon>
        <taxon>Chondrichthyes</taxon>
        <taxon>Elasmobranchii</taxon>
        <taxon>Galeomorphii</taxon>
        <taxon>Galeoidea</taxon>
        <taxon>Orectolobiformes</taxon>
        <taxon>Hemiscylliidae</taxon>
        <taxon>Chiloscyllium</taxon>
    </lineage>
</organism>
<dbReference type="Proteomes" id="UP000287033">
    <property type="component" value="Unassembled WGS sequence"/>
</dbReference>
<dbReference type="GO" id="GO:0016192">
    <property type="term" value="P:vesicle-mediated transport"/>
    <property type="evidence" value="ECO:0007669"/>
    <property type="project" value="UniProtKB-KW"/>
</dbReference>
<evidence type="ECO:0000256" key="1">
    <source>
        <dbReference type="ARBA" id="ARBA00004255"/>
    </source>
</evidence>
<evidence type="ECO:0000259" key="11">
    <source>
        <dbReference type="Pfam" id="PF23953"/>
    </source>
</evidence>
<evidence type="ECO:0000256" key="3">
    <source>
        <dbReference type="ARBA" id="ARBA00022448"/>
    </source>
</evidence>
<evidence type="ECO:0000256" key="5">
    <source>
        <dbReference type="ARBA" id="ARBA00022574"/>
    </source>
</evidence>
<comment type="caution">
    <text evidence="12">The sequence shown here is derived from an EMBL/GenBank/DDBJ whole genome shotgun (WGS) entry which is preliminary data.</text>
</comment>
<dbReference type="Gene3D" id="1.25.40.470">
    <property type="match status" value="1"/>
</dbReference>
<dbReference type="GO" id="GO:0000139">
    <property type="term" value="C:Golgi membrane"/>
    <property type="evidence" value="ECO:0007669"/>
    <property type="project" value="UniProtKB-SubCell"/>
</dbReference>
<dbReference type="AlphaFoldDB" id="A0A401TKX0"/>
<protein>
    <recommendedName>
        <fullName evidence="11">COPA/B TPR domain-containing protein</fullName>
    </recommendedName>
</protein>
<keyword evidence="7" id="KW-0931">ER-Golgi transport</keyword>
<keyword evidence="4" id="KW-0963">Cytoplasm</keyword>
<evidence type="ECO:0000313" key="13">
    <source>
        <dbReference type="Proteomes" id="UP000287033"/>
    </source>
</evidence>
<evidence type="ECO:0000256" key="2">
    <source>
        <dbReference type="ARBA" id="ARBA00004496"/>
    </source>
</evidence>